<dbReference type="EMBL" id="VSSQ01001050">
    <property type="protein sequence ID" value="MPM04580.1"/>
    <property type="molecule type" value="Genomic_DNA"/>
</dbReference>
<gene>
    <name evidence="7" type="ORF">SDC9_50858</name>
</gene>
<dbReference type="Gene3D" id="1.25.40.390">
    <property type="match status" value="1"/>
</dbReference>
<dbReference type="GO" id="GO:0009279">
    <property type="term" value="C:cell outer membrane"/>
    <property type="evidence" value="ECO:0007669"/>
    <property type="project" value="UniProtKB-SubCell"/>
</dbReference>
<feature type="domain" description="RagB/SusD" evidence="5">
    <location>
        <begin position="118"/>
        <end position="344"/>
    </location>
</feature>
<evidence type="ECO:0000256" key="4">
    <source>
        <dbReference type="ARBA" id="ARBA00023237"/>
    </source>
</evidence>
<dbReference type="Pfam" id="PF07980">
    <property type="entry name" value="SusD_RagB"/>
    <property type="match status" value="1"/>
</dbReference>
<dbReference type="InterPro" id="IPR011990">
    <property type="entry name" value="TPR-like_helical_dom_sf"/>
</dbReference>
<evidence type="ECO:0000256" key="2">
    <source>
        <dbReference type="ARBA" id="ARBA00022729"/>
    </source>
</evidence>
<evidence type="ECO:0000256" key="1">
    <source>
        <dbReference type="ARBA" id="ARBA00004442"/>
    </source>
</evidence>
<comment type="caution">
    <text evidence="7">The sequence shown here is derived from an EMBL/GenBank/DDBJ whole genome shotgun (WGS) entry which is preliminary data.</text>
</comment>
<feature type="domain" description="SusD-like N-terminal" evidence="6">
    <location>
        <begin position="1"/>
        <end position="78"/>
    </location>
</feature>
<dbReference type="InterPro" id="IPR033985">
    <property type="entry name" value="SusD-like_N"/>
</dbReference>
<keyword evidence="3" id="KW-0472">Membrane</keyword>
<name>A0A644WLC6_9ZZZZ</name>
<comment type="subcellular location">
    <subcellularLocation>
        <location evidence="1">Cell outer membrane</location>
    </subcellularLocation>
</comment>
<evidence type="ECO:0000259" key="6">
    <source>
        <dbReference type="Pfam" id="PF14322"/>
    </source>
</evidence>
<evidence type="ECO:0000313" key="7">
    <source>
        <dbReference type="EMBL" id="MPM04580.1"/>
    </source>
</evidence>
<reference evidence="7" key="1">
    <citation type="submission" date="2019-08" db="EMBL/GenBank/DDBJ databases">
        <authorList>
            <person name="Kucharzyk K."/>
            <person name="Murdoch R.W."/>
            <person name="Higgins S."/>
            <person name="Loffler F."/>
        </authorList>
    </citation>
    <scope>NUCLEOTIDE SEQUENCE</scope>
</reference>
<accession>A0A644WLC6</accession>
<dbReference type="AlphaFoldDB" id="A0A644WLC6"/>
<dbReference type="SUPFAM" id="SSF48452">
    <property type="entry name" value="TPR-like"/>
    <property type="match status" value="1"/>
</dbReference>
<evidence type="ECO:0000259" key="5">
    <source>
        <dbReference type="Pfam" id="PF07980"/>
    </source>
</evidence>
<evidence type="ECO:0008006" key="8">
    <source>
        <dbReference type="Google" id="ProtNLM"/>
    </source>
</evidence>
<evidence type="ECO:0000256" key="3">
    <source>
        <dbReference type="ARBA" id="ARBA00023136"/>
    </source>
</evidence>
<protein>
    <recommendedName>
        <fullName evidence="8">RagB/SusD domain-containing protein</fullName>
    </recommendedName>
</protein>
<keyword evidence="2" id="KW-0732">Signal</keyword>
<dbReference type="InterPro" id="IPR012944">
    <property type="entry name" value="SusD_RagB_dom"/>
</dbReference>
<keyword evidence="4" id="KW-0998">Cell outer membrane</keyword>
<dbReference type="Pfam" id="PF14322">
    <property type="entry name" value="SusD-like_3"/>
    <property type="match status" value="1"/>
</dbReference>
<proteinExistence type="predicted"/>
<organism evidence="7">
    <name type="scientific">bioreactor metagenome</name>
    <dbReference type="NCBI Taxonomy" id="1076179"/>
    <lineage>
        <taxon>unclassified sequences</taxon>
        <taxon>metagenomes</taxon>
        <taxon>ecological metagenomes</taxon>
    </lineage>
</organism>
<sequence>MYFRLAQVFGGVPYVAQVLSQDSKAPARSTREEIWGYIEDDLTWAIPRLLTRTALNAEGSSRRISQNAARAVLAKTYMYQKKWSLALSLTGDIIASGDNDLTTKYADIFTEEKEFGPESVFEVYCDRRPSEDINLGSQHNQIQGFRGIPNLGWGFNAPSQELMNAYETGDPRKKASIIQDGDSLDGRKSRADAAGYKFFNRKAYVSLAERNLYGRSSDPQGYWSNIRIIRYADVLLMHAESALESGNIPEALDKLEMVRARARGTNTSVLPEITTTDVNELRTKIRFERRIELAMEWERFFDLVRWNEAKDVIPNFVVGKHELFPIPQTEIDKSEGLITQNPGY</sequence>